<evidence type="ECO:0000256" key="2">
    <source>
        <dbReference type="ARBA" id="ARBA00004651"/>
    </source>
</evidence>
<comment type="similarity">
    <text evidence="7">Belongs to the fluoride channel Fluc/FEX (TC 1.A.43) family.</text>
</comment>
<reference evidence="10" key="1">
    <citation type="submission" date="2015-08" db="EMBL/GenBank/DDBJ databases">
        <authorList>
            <person name="Babu N.S."/>
            <person name="Beckwith C.J."/>
            <person name="Beseler K.G."/>
            <person name="Brison A."/>
            <person name="Carone J.V."/>
            <person name="Caskin T.P."/>
            <person name="Diamond M."/>
            <person name="Durham M.E."/>
            <person name="Foxe J.M."/>
            <person name="Go M."/>
            <person name="Henderson B.A."/>
            <person name="Jones I.B."/>
            <person name="McGettigan J.A."/>
            <person name="Micheletti S.J."/>
            <person name="Nasrallah M.E."/>
            <person name="Ortiz D."/>
            <person name="Piller C.R."/>
            <person name="Privatt S.R."/>
            <person name="Schneider S.L."/>
            <person name="Sharp S."/>
            <person name="Smith T.C."/>
            <person name="Stanton J.D."/>
            <person name="Ullery H.E."/>
            <person name="Wilson R.J."/>
            <person name="Serrano M.G."/>
            <person name="Buck G."/>
            <person name="Lee V."/>
            <person name="Wang Y."/>
            <person name="Carvalho R."/>
            <person name="Voegtly L."/>
            <person name="Shi R."/>
            <person name="Duckworth R."/>
            <person name="Johnson A."/>
            <person name="Loviza R."/>
            <person name="Walstead R."/>
            <person name="Shah Z."/>
            <person name="Kiflezghi M."/>
            <person name="Wade K."/>
            <person name="Ball S.L."/>
            <person name="Bradley K.W."/>
            <person name="Asai D.J."/>
            <person name="Bowman C.A."/>
            <person name="Russell D.A."/>
            <person name="Pope W.H."/>
            <person name="Jacobs-Sera D."/>
            <person name="Hendrix R.W."/>
            <person name="Hatfull G.F."/>
        </authorList>
    </citation>
    <scope>NUCLEOTIDE SEQUENCE</scope>
</reference>
<feature type="region of interest" description="Disordered" evidence="9">
    <location>
        <begin position="446"/>
        <end position="483"/>
    </location>
</feature>
<keyword evidence="6" id="KW-0472">Membrane</keyword>
<dbReference type="PANTHER" id="PTHR28259">
    <property type="entry name" value="FLUORIDE EXPORT PROTEIN 1-RELATED"/>
    <property type="match status" value="1"/>
</dbReference>
<feature type="region of interest" description="Disordered" evidence="9">
    <location>
        <begin position="14"/>
        <end position="55"/>
    </location>
</feature>
<comment type="function">
    <text evidence="1">Fluoride channel required for the rapid expulsion of cytoplasmic fluoride.</text>
</comment>
<protein>
    <submittedName>
        <fullName evidence="10">Uncharacterized protein</fullName>
    </submittedName>
</protein>
<dbReference type="GO" id="GO:1903425">
    <property type="term" value="F:fluoride transmembrane transporter activity"/>
    <property type="evidence" value="ECO:0007669"/>
    <property type="project" value="TreeGrafter"/>
</dbReference>
<dbReference type="InterPro" id="IPR003691">
    <property type="entry name" value="FluC"/>
</dbReference>
<keyword evidence="3" id="KW-1003">Cell membrane</keyword>
<proteinExistence type="inferred from homology"/>
<evidence type="ECO:0000256" key="1">
    <source>
        <dbReference type="ARBA" id="ARBA00002598"/>
    </source>
</evidence>
<sequence>MLWPVGPLPDGWDLLRVPAPQPPGQPDHGSPRVLLGGGLEHAQGGDPAPRQPPLAEEHPAAHWHVFGGEGAPAIQAHGLRLCSERPRVGVLHYPWHAASAWHACSLATLKRRRLPFLGHLRTTLRPPFNALLPCAPSHYSPGLRTGYCGSLTTFGTWQVELMTEAISLNQWVNAIMAYIVGLAASLMAYIVGCHIALGIDRYLLPEREDVLAQEAAFLAEEVAAERGRRPPRISPSQAEELEVDLDLPRISSGPYPADPALADGTPKAVLGAEEGAPGPQPRPWARWRGNRTHAATALALAALTAGWAVGAGLEREHTWIRTAFFSVLLGVPGYGGRGRGGLGELPGRSEGAAVTVFGRFGPPHQRQSLSLAGAGGLSFFCRRQILRRDGSRSAVAACSRASLAPPTEHTHLPMTILLSHQVLAALVPGAAAQLQAVQPVPVVPDGHAGGQHARHGHQLRHGRHPGSSRAGVLGRAAHQRRPDRVLRRADHGFHPSGRDREILCGLPRPVPRLHIHPALAGGGRPSRHRRLRRGLLVAVRCCCMDAAAPGLAART</sequence>
<accession>A0A1D2A035</accession>
<evidence type="ECO:0000256" key="3">
    <source>
        <dbReference type="ARBA" id="ARBA00022475"/>
    </source>
</evidence>
<evidence type="ECO:0000256" key="6">
    <source>
        <dbReference type="ARBA" id="ARBA00023136"/>
    </source>
</evidence>
<comment type="catalytic activity">
    <reaction evidence="8">
        <text>fluoride(in) = fluoride(out)</text>
        <dbReference type="Rhea" id="RHEA:76159"/>
        <dbReference type="ChEBI" id="CHEBI:17051"/>
    </reaction>
    <physiologicalReaction direction="left-to-right" evidence="8">
        <dbReference type="Rhea" id="RHEA:76160"/>
    </physiologicalReaction>
</comment>
<evidence type="ECO:0000313" key="10">
    <source>
        <dbReference type="EMBL" id="JAT72548.1"/>
    </source>
</evidence>
<keyword evidence="5" id="KW-1133">Transmembrane helix</keyword>
<dbReference type="EMBL" id="GDKF01006074">
    <property type="protein sequence ID" value="JAT72548.1"/>
    <property type="molecule type" value="Transcribed_RNA"/>
</dbReference>
<evidence type="ECO:0000256" key="7">
    <source>
        <dbReference type="ARBA" id="ARBA00035120"/>
    </source>
</evidence>
<dbReference type="GO" id="GO:0005886">
    <property type="term" value="C:plasma membrane"/>
    <property type="evidence" value="ECO:0007669"/>
    <property type="project" value="UniProtKB-SubCell"/>
</dbReference>
<gene>
    <name evidence="10" type="ORF">g.37734</name>
</gene>
<comment type="subcellular location">
    <subcellularLocation>
        <location evidence="2">Cell membrane</location>
        <topology evidence="2">Multi-pass membrane protein</topology>
    </subcellularLocation>
</comment>
<evidence type="ECO:0000256" key="5">
    <source>
        <dbReference type="ARBA" id="ARBA00022989"/>
    </source>
</evidence>
<dbReference type="PANTHER" id="PTHR28259:SF1">
    <property type="entry name" value="FLUORIDE EXPORT PROTEIN 1-RELATED"/>
    <property type="match status" value="1"/>
</dbReference>
<evidence type="ECO:0000256" key="4">
    <source>
        <dbReference type="ARBA" id="ARBA00022692"/>
    </source>
</evidence>
<feature type="compositionally biased region" description="Basic residues" evidence="9">
    <location>
        <begin position="452"/>
        <end position="466"/>
    </location>
</feature>
<dbReference type="AlphaFoldDB" id="A0A1D2A035"/>
<keyword evidence="4" id="KW-0812">Transmembrane</keyword>
<name>A0A1D2A035_AUXPR</name>
<evidence type="ECO:0000256" key="9">
    <source>
        <dbReference type="SAM" id="MobiDB-lite"/>
    </source>
</evidence>
<organism evidence="10">
    <name type="scientific">Auxenochlorella protothecoides</name>
    <name type="common">Green microalga</name>
    <name type="synonym">Chlorella protothecoides</name>
    <dbReference type="NCBI Taxonomy" id="3075"/>
    <lineage>
        <taxon>Eukaryota</taxon>
        <taxon>Viridiplantae</taxon>
        <taxon>Chlorophyta</taxon>
        <taxon>core chlorophytes</taxon>
        <taxon>Trebouxiophyceae</taxon>
        <taxon>Chlorellales</taxon>
        <taxon>Chlorellaceae</taxon>
        <taxon>Auxenochlorella</taxon>
    </lineage>
</organism>
<evidence type="ECO:0000256" key="8">
    <source>
        <dbReference type="ARBA" id="ARBA00035585"/>
    </source>
</evidence>